<dbReference type="RefSeq" id="WP_194748676.1">
    <property type="nucleotide sequence ID" value="NZ_JBHTJW010000002.1"/>
</dbReference>
<dbReference type="EMBL" id="JBHTJW010000002">
    <property type="protein sequence ID" value="MFD0929261.1"/>
    <property type="molecule type" value="Genomic_DNA"/>
</dbReference>
<feature type="transmembrane region" description="Helical" evidence="1">
    <location>
        <begin position="12"/>
        <end position="38"/>
    </location>
</feature>
<dbReference type="Proteomes" id="UP001597106">
    <property type="component" value="Unassembled WGS sequence"/>
</dbReference>
<keyword evidence="3" id="KW-1185">Reference proteome</keyword>
<evidence type="ECO:0000313" key="3">
    <source>
        <dbReference type="Proteomes" id="UP001597106"/>
    </source>
</evidence>
<name>A0ABW3GKG4_9PROT</name>
<reference evidence="3" key="1">
    <citation type="journal article" date="2019" name="Int. J. Syst. Evol. Microbiol.">
        <title>The Global Catalogue of Microorganisms (GCM) 10K type strain sequencing project: providing services to taxonomists for standard genome sequencing and annotation.</title>
        <authorList>
            <consortium name="The Broad Institute Genomics Platform"/>
            <consortium name="The Broad Institute Genome Sequencing Center for Infectious Disease"/>
            <person name="Wu L."/>
            <person name="Ma J."/>
        </authorList>
    </citation>
    <scope>NUCLEOTIDE SEQUENCE [LARGE SCALE GENOMIC DNA]</scope>
    <source>
        <strain evidence="3">CCUG 59685</strain>
    </source>
</reference>
<protein>
    <submittedName>
        <fullName evidence="2">Prepilin-type N-terminal cleavage/methylation domain-containing protein</fullName>
    </submittedName>
</protein>
<accession>A0ABW3GKG4</accession>
<dbReference type="NCBIfam" id="TIGR02532">
    <property type="entry name" value="IV_pilin_GFxxxE"/>
    <property type="match status" value="1"/>
</dbReference>
<organism evidence="2 3">
    <name type="scientific">Methylophilus glucosoxydans</name>
    <dbReference type="NCBI Taxonomy" id="752553"/>
    <lineage>
        <taxon>Bacteria</taxon>
        <taxon>Pseudomonadati</taxon>
        <taxon>Pseudomonadota</taxon>
        <taxon>Betaproteobacteria</taxon>
        <taxon>Nitrosomonadales</taxon>
        <taxon>Methylophilaceae</taxon>
        <taxon>Methylophilus</taxon>
    </lineage>
</organism>
<dbReference type="Gene3D" id="3.30.700.10">
    <property type="entry name" value="Glycoprotein, Type 4 Pilin"/>
    <property type="match status" value="1"/>
</dbReference>
<sequence length="263" mass="28341">MRREFNQPKSAISGFTLVELVIVIVVMAILGGISVTFIKNSILAYVNSEAYYELADRADISLRRMSRDIRNALPNSVWVAADNSYVEFVPIKAGGRYQQDTLDFVSANDTFNVLGDPVPSVDSGDQLVIYNLGIQGADVYAGDTIRSLTSTGTNLSTLSFSGSAFPLPSPGSRFYVVNGAVFYVCDLANRRLLMYSNYAIPSAHPSNFAGLTPSIVAQDVTGCSFTYTEGVMQHSGVVTAQLELSKNGGVVRLVNLINVVNSP</sequence>
<evidence type="ECO:0000313" key="2">
    <source>
        <dbReference type="EMBL" id="MFD0929261.1"/>
    </source>
</evidence>
<gene>
    <name evidence="2" type="ORF">ACFQ1T_05660</name>
</gene>
<dbReference type="SUPFAM" id="SSF54523">
    <property type="entry name" value="Pili subunits"/>
    <property type="match status" value="1"/>
</dbReference>
<dbReference type="Pfam" id="PF07963">
    <property type="entry name" value="N_methyl"/>
    <property type="match status" value="1"/>
</dbReference>
<dbReference type="InterPro" id="IPR012902">
    <property type="entry name" value="N_methyl_site"/>
</dbReference>
<keyword evidence="1" id="KW-1133">Transmembrane helix</keyword>
<comment type="caution">
    <text evidence="2">The sequence shown here is derived from an EMBL/GenBank/DDBJ whole genome shotgun (WGS) entry which is preliminary data.</text>
</comment>
<proteinExistence type="predicted"/>
<keyword evidence="1" id="KW-0812">Transmembrane</keyword>
<evidence type="ECO:0000256" key="1">
    <source>
        <dbReference type="SAM" id="Phobius"/>
    </source>
</evidence>
<keyword evidence="1" id="KW-0472">Membrane</keyword>
<dbReference type="InterPro" id="IPR045584">
    <property type="entry name" value="Pilin-like"/>
</dbReference>